<feature type="compositionally biased region" description="Basic and acidic residues" evidence="6">
    <location>
        <begin position="1638"/>
        <end position="1661"/>
    </location>
</feature>
<feature type="region of interest" description="Disordered" evidence="6">
    <location>
        <begin position="1106"/>
        <end position="1179"/>
    </location>
</feature>
<feature type="region of interest" description="Disordered" evidence="6">
    <location>
        <begin position="656"/>
        <end position="676"/>
    </location>
</feature>
<evidence type="ECO:0000313" key="10">
    <source>
        <dbReference type="EMBL" id="KAL2281547.1"/>
    </source>
</evidence>
<dbReference type="InterPro" id="IPR021418">
    <property type="entry name" value="THO_THOC2_C"/>
</dbReference>
<evidence type="ECO:0000259" key="7">
    <source>
        <dbReference type="Pfam" id="PF11262"/>
    </source>
</evidence>
<feature type="compositionally biased region" description="Polar residues" evidence="6">
    <location>
        <begin position="1688"/>
        <end position="1698"/>
    </location>
</feature>
<feature type="compositionally biased region" description="Polar residues" evidence="6">
    <location>
        <begin position="2172"/>
        <end position="2190"/>
    </location>
</feature>
<feature type="compositionally biased region" description="Basic and acidic residues" evidence="6">
    <location>
        <begin position="2440"/>
        <end position="2478"/>
    </location>
</feature>
<sequence length="2500" mass="278843">MGPKRKRVNDSGSGRPSPHRPDNTPLGQHDRNRPGAGGRSTRRNERRDSFQNTASSGAPAAGSPLNSPTMPRPSSASSQPAVAPLNTKMASNLPSPALPSPVQSGFHYEIVTDARLNSWSQNGRQEVVHHGIQSRNDEDVQELSTIFQELVQSCLDFRLKSAEAGEIVKQIIGTRPGDADTNPRAFDTHTLLLDTLAIYVDVGSGSYNANIRDFLVATGVDPALMRTVLEPALLEQLGLIRETFTKMGIRQATNILYKQANYNLLREETEGYAKLATELFTTSNTEPPTSEAIQNAFERVKGLIGTFDLDVGRVLDVTLDVFASVLIKQNRFFVKFLRISSWWPRGHAKSSNALGGLPKWAFPESAHWTISAEEQVVITEQRRQRDVRFWDRAREAHLDAYFELGGRQVEEAELNRLQAVLDANTESDDAISLLDPMAQWMVTTKTFPPQGNRVAAQLLGFKLRFYESKAAGEEVVPANLFFMTALLIKIGFISLADLWPHLAPSDEKMDTDVRFKRLQILEEEERAKTGRGRGALAMAGALPSDEPEGPRPSKVVTETKTKPTTEPAKKGKPEYYQKFSLVTELLTLGALPDALFVLTRFPWLTEAFPELLKLINRIISHSVQKVFEETRTTSGELGSNLEIPLKRMPDIDQGGVSKGSVRLTQSTPKRPLRWPHPAGEKDNTLYRCYWDDWADNIPVCQTIEDILTLCDTLMNFSGVNIGKDAALLSKIAAIGATSLAQDQSPENMARWQDLLKRLLVPALSMTEANSFAVQAVWDLLKLYPITTRYNIYAEWFQGQTSRNSWIKSAFARTRSETNGILKRLSLENLSTMAKKLAKTAYASPGVVFKTAFDQIEAYPNLIEAFVECARYLTDLGYDVLTWSLMSALGGKARSRTQETSVLLTSKWLQALSRFSGKVFKRYQHMKPLPVLQYVNNQLSKGNSTDLVILRELISTMAGVVPDVDFTDAQMRAMTGGEVLRRQTLISLGDRRDVSVHGAERLMQSLMDTKLAGRLLVNLAQYRQSALYKLPEDEAHVKYVATIMDEVHQALAQYLDFLRSNMTPDLFDANIPGIIDLMVGYGLDVDLAFMVGRASLAHRMANSKIATQPLAKDDRGDNQPAQEGADADGDLAMNGDVSESVATKDNPEKDENEDKMALDENTSTAPSPPTTADARKSDPIADVLQPLVNTIQDLRPPETWQHLSPEFYVIFWSLSLGDLHVPQSNYEAEHERLNKEAEDVMKDRSDLTRQGMNKKAEKKKSLLGLAKSIREEMTVHIERYHKTKLRLARQSKSWFSGTIAEANLTSDALLEHCILPRLLVSSLDTEYCFRMIKFLHENQTPNFKLFAFYERFFNANRLRAMIFSSTVREAEHLGRFIKCILEDLARWHADKTTYEKEAFGKTKRNLLGFATAVDDEGNPTSFIEHPFFRDSHYEWHKNLNVALKACLQGTKEWMHIRNAFTVLRAVSSFFPAVNFMGTQLLKVLDEIKTREEVTKGSSEEGHRVDLAVTALTVYSMLKKRESKWVAVPAFRPNMVSISTRTQAYARTNSQQSGMPQDGPKDVEMSGQNMKSDLRPTASEFKPQQPATSVLLMNTRQPVNMKPLTQTSATTAPPADDEDGEVKDGKDTKATSAPTPDSQTRSERHAPSQDRDAHREPALKDRASAPGSRPGTPKSNIVVPSPAPLPASSGRSETSRTATAAQRGDRVPHGLPSRPEVPIPPHYRPELFPQGHGQDRRDPPREAREGRDQKEPPRETRDPRDRFRDQLREQREPSRDGRDSREHRQPESGGRVERRDPEPDRRANERVSREPGRLSERDWSSRPDPSPRRGEPTRGETSRVEPARGESTRSEPMAIDREARTSRDRAPTTSSRDSRGSREHASANQPPHPAAGQTPPAEPPINPERAALLQNEDRAEMINPQRAALLQAQQPHSSTRSPRDGGRDRASSRTQSPRRDDRYNATTSSEVHAREDRHSRRNGHLAEPSQPSVRDIEQPREQDRQPNERSRDSSFHGPPRSHDSDRGRPAQQDPNYGRLNPIPTVAEAPQGPRGRGARNSSRISSMPSGPRSDGRMPPPDTNRAPSPDRQPPTGPSSSRPRRGPSAQFDHATNSSTAQPSIPAGGLHSDRAHQFEQPMHPDRLRHIVPPPPPPPPREPSHSRPQVPPIHTSDRVATPTGPSASRQGQSSHPNTPVAEQNAPHSAPTGPSANKERQRGSIRRQLEKLQDNITPGNKRDSDHRRPRQSMPDSDAQILTGASPVSTPVQERPDPIRRNVTQDRPAPGNDVSGLPLRESRSDVHEDFSSSRGEHERSGRRDHRERPDRPGRHGGRERSPRGDRDIKDPRGNEQIERHDRRSGLPPGIDSNRIRDPNHEPIQPRRPAREPASTSSNRDSLSGGGREATGSGREPRHRGDSRGDGSRGDGGNGGRPGDEWGGNSRGGSMRGGPREGPRDGHREGPREGPRDGPARLGDDRRDPRGDERSSGRKRRSDISEMPPSDRDKRPRR</sequence>
<feature type="compositionally biased region" description="Polar residues" evidence="6">
    <location>
        <begin position="2104"/>
        <end position="2113"/>
    </location>
</feature>
<feature type="region of interest" description="Disordered" evidence="6">
    <location>
        <begin position="540"/>
        <end position="571"/>
    </location>
</feature>
<dbReference type="PANTHER" id="PTHR21597:SF0">
    <property type="entry name" value="THO COMPLEX SUBUNIT 2"/>
    <property type="match status" value="1"/>
</dbReference>
<dbReference type="InterPro" id="IPR021726">
    <property type="entry name" value="THO_THOC2_N"/>
</dbReference>
<feature type="compositionally biased region" description="Pro residues" evidence="6">
    <location>
        <begin position="2141"/>
        <end position="2150"/>
    </location>
</feature>
<evidence type="ECO:0000256" key="5">
    <source>
        <dbReference type="SAM" id="Coils"/>
    </source>
</evidence>
<feature type="compositionally biased region" description="Basic and acidic residues" evidence="6">
    <location>
        <begin position="2491"/>
        <end position="2500"/>
    </location>
</feature>
<reference evidence="10 11" key="1">
    <citation type="submission" date="2024-03" db="EMBL/GenBank/DDBJ databases">
        <title>A high-quality draft genome sequence of Diaporthe vaccinii, a causative agent of upright dieback and viscid rot disease in cranberry plants.</title>
        <authorList>
            <person name="Sarrasin M."/>
            <person name="Lang B.F."/>
            <person name="Burger G."/>
        </authorList>
    </citation>
    <scope>NUCLEOTIDE SEQUENCE [LARGE SCALE GENOMIC DNA]</scope>
    <source>
        <strain evidence="10 11">IS7</strain>
    </source>
</reference>
<feature type="compositionally biased region" description="Gly residues" evidence="6">
    <location>
        <begin position="2416"/>
        <end position="2438"/>
    </location>
</feature>
<evidence type="ECO:0000259" key="9">
    <source>
        <dbReference type="Pfam" id="PF16134"/>
    </source>
</evidence>
<evidence type="ECO:0000256" key="3">
    <source>
        <dbReference type="ARBA" id="ARBA00019596"/>
    </source>
</evidence>
<evidence type="ECO:0000256" key="2">
    <source>
        <dbReference type="ARBA" id="ARBA00007857"/>
    </source>
</evidence>
<feature type="compositionally biased region" description="Basic and acidic residues" evidence="6">
    <location>
        <begin position="2121"/>
        <end position="2138"/>
    </location>
</feature>
<feature type="compositionally biased region" description="Basic and acidic residues" evidence="6">
    <location>
        <begin position="557"/>
        <end position="571"/>
    </location>
</feature>
<feature type="compositionally biased region" description="Low complexity" evidence="6">
    <location>
        <begin position="72"/>
        <end position="82"/>
    </location>
</feature>
<evidence type="ECO:0000313" key="11">
    <source>
        <dbReference type="Proteomes" id="UP001600888"/>
    </source>
</evidence>
<feature type="compositionally biased region" description="Polar residues" evidence="6">
    <location>
        <begin position="2052"/>
        <end position="2061"/>
    </location>
</feature>
<gene>
    <name evidence="10" type="ORF">FJTKL_11463</name>
</gene>
<dbReference type="InterPro" id="IPR040007">
    <property type="entry name" value="Tho2"/>
</dbReference>
<dbReference type="Proteomes" id="UP001600888">
    <property type="component" value="Unassembled WGS sequence"/>
</dbReference>
<evidence type="ECO:0000256" key="6">
    <source>
        <dbReference type="SAM" id="MobiDB-lite"/>
    </source>
</evidence>
<dbReference type="InterPro" id="IPR032302">
    <property type="entry name" value="THOC2_N"/>
</dbReference>
<feature type="region of interest" description="Disordered" evidence="6">
    <location>
        <begin position="1"/>
        <end position="82"/>
    </location>
</feature>
<evidence type="ECO:0000256" key="1">
    <source>
        <dbReference type="ARBA" id="ARBA00004123"/>
    </source>
</evidence>
<feature type="compositionally biased region" description="Basic and acidic residues" evidence="6">
    <location>
        <begin position="1144"/>
        <end position="1157"/>
    </location>
</feature>
<evidence type="ECO:0000259" key="8">
    <source>
        <dbReference type="Pfam" id="PF11732"/>
    </source>
</evidence>
<organism evidence="10 11">
    <name type="scientific">Diaporthe vaccinii</name>
    <dbReference type="NCBI Taxonomy" id="105482"/>
    <lineage>
        <taxon>Eukaryota</taxon>
        <taxon>Fungi</taxon>
        <taxon>Dikarya</taxon>
        <taxon>Ascomycota</taxon>
        <taxon>Pezizomycotina</taxon>
        <taxon>Sordariomycetes</taxon>
        <taxon>Sordariomycetidae</taxon>
        <taxon>Diaporthales</taxon>
        <taxon>Diaporthaceae</taxon>
        <taxon>Diaporthe</taxon>
        <taxon>Diaporthe eres species complex</taxon>
    </lineage>
</organism>
<dbReference type="Pfam" id="PF11732">
    <property type="entry name" value="Thoc2"/>
    <property type="match status" value="1"/>
</dbReference>
<comment type="similarity">
    <text evidence="2">Belongs to the THOC2 family.</text>
</comment>
<feature type="compositionally biased region" description="Basic and acidic residues" evidence="6">
    <location>
        <begin position="2261"/>
        <end position="2271"/>
    </location>
</feature>
<feature type="domain" description="THO complex subunitTHOC2 N-terminal" evidence="8">
    <location>
        <begin position="836"/>
        <end position="912"/>
    </location>
</feature>
<feature type="compositionally biased region" description="Basic and acidic residues" evidence="6">
    <location>
        <begin position="2205"/>
        <end position="2221"/>
    </location>
</feature>
<name>A0ABR4EGN0_9PEZI</name>
<feature type="compositionally biased region" description="Basic and acidic residues" evidence="6">
    <location>
        <begin position="2360"/>
        <end position="2377"/>
    </location>
</feature>
<feature type="compositionally biased region" description="Polar residues" evidence="6">
    <location>
        <begin position="1628"/>
        <end position="1637"/>
    </location>
</feature>
<feature type="compositionally biased region" description="Basic and acidic residues" evidence="6">
    <location>
        <begin position="2287"/>
        <end position="2351"/>
    </location>
</feature>
<feature type="compositionally biased region" description="Basic and acidic residues" evidence="6">
    <location>
        <begin position="1731"/>
        <end position="1879"/>
    </location>
</feature>
<feature type="compositionally biased region" description="Polar residues" evidence="6">
    <location>
        <begin position="1596"/>
        <end position="1609"/>
    </location>
</feature>
<feature type="compositionally biased region" description="Low complexity" evidence="6">
    <location>
        <begin position="54"/>
        <end position="64"/>
    </location>
</feature>
<feature type="region of interest" description="Disordered" evidence="6">
    <location>
        <begin position="1596"/>
        <end position="2500"/>
    </location>
</feature>
<evidence type="ECO:0000256" key="4">
    <source>
        <dbReference type="ARBA" id="ARBA00023242"/>
    </source>
</evidence>
<keyword evidence="4" id="KW-0539">Nucleus</keyword>
<dbReference type="PANTHER" id="PTHR21597">
    <property type="entry name" value="THO2 PROTEIN"/>
    <property type="match status" value="1"/>
</dbReference>
<feature type="region of interest" description="Disordered" evidence="6">
    <location>
        <begin position="1545"/>
        <end position="1582"/>
    </location>
</feature>
<keyword evidence="11" id="KW-1185">Reference proteome</keyword>
<comment type="caution">
    <text evidence="10">The sequence shown here is derived from an EMBL/GenBank/DDBJ whole genome shotgun (WGS) entry which is preliminary data.</text>
</comment>
<feature type="coiled-coil region" evidence="5">
    <location>
        <begin position="1222"/>
        <end position="1249"/>
    </location>
</feature>
<keyword evidence="5" id="KW-0175">Coiled coil</keyword>
<comment type="subcellular location">
    <subcellularLocation>
        <location evidence="1">Nucleus</location>
    </subcellularLocation>
</comment>
<feature type="domain" description="THO complex subunitTHOC2 C-terminal" evidence="7">
    <location>
        <begin position="1199"/>
        <end position="1516"/>
    </location>
</feature>
<feature type="compositionally biased region" description="Basic and acidic residues" evidence="6">
    <location>
        <begin position="2401"/>
        <end position="2415"/>
    </location>
</feature>
<dbReference type="Pfam" id="PF16134">
    <property type="entry name" value="THOC2_N"/>
    <property type="match status" value="1"/>
</dbReference>
<dbReference type="EMBL" id="JBAWTH010000056">
    <property type="protein sequence ID" value="KAL2281547.1"/>
    <property type="molecule type" value="Genomic_DNA"/>
</dbReference>
<feature type="domain" description="THO complex subunit 2 N-terminal" evidence="9">
    <location>
        <begin position="111"/>
        <end position="834"/>
    </location>
</feature>
<feature type="compositionally biased region" description="Basic and acidic residues" evidence="6">
    <location>
        <begin position="1988"/>
        <end position="2022"/>
    </location>
</feature>
<accession>A0ABR4EGN0</accession>
<proteinExistence type="inferred from homology"/>
<feature type="compositionally biased region" description="Basic and acidic residues" evidence="6">
    <location>
        <begin position="1935"/>
        <end position="1957"/>
    </location>
</feature>
<protein>
    <recommendedName>
        <fullName evidence="3">THO complex subunit 2</fullName>
    </recommendedName>
</protein>
<dbReference type="Pfam" id="PF11262">
    <property type="entry name" value="Tho2"/>
    <property type="match status" value="1"/>
</dbReference>